<accession>A0A1Y3PRG5</accession>
<evidence type="ECO:0000313" key="2">
    <source>
        <dbReference type="EMBL" id="OUM88706.1"/>
    </source>
</evidence>
<protein>
    <submittedName>
        <fullName evidence="2">Uncharacterized protein</fullName>
    </submittedName>
</protein>
<evidence type="ECO:0000313" key="3">
    <source>
        <dbReference type="Proteomes" id="UP000196475"/>
    </source>
</evidence>
<feature type="transmembrane region" description="Helical" evidence="1">
    <location>
        <begin position="226"/>
        <end position="251"/>
    </location>
</feature>
<gene>
    <name evidence="2" type="ORF">BAA01_00045</name>
</gene>
<feature type="transmembrane region" description="Helical" evidence="1">
    <location>
        <begin position="6"/>
        <end position="25"/>
    </location>
</feature>
<proteinExistence type="predicted"/>
<feature type="transmembrane region" description="Helical" evidence="1">
    <location>
        <begin position="317"/>
        <end position="335"/>
    </location>
</feature>
<keyword evidence="1" id="KW-0472">Membrane</keyword>
<feature type="transmembrane region" description="Helical" evidence="1">
    <location>
        <begin position="193"/>
        <end position="214"/>
    </location>
</feature>
<dbReference type="AlphaFoldDB" id="A0A1Y3PRG5"/>
<feature type="transmembrane region" description="Helical" evidence="1">
    <location>
        <begin position="106"/>
        <end position="123"/>
    </location>
</feature>
<keyword evidence="1" id="KW-0812">Transmembrane</keyword>
<reference evidence="3" key="1">
    <citation type="submission" date="2016-06" db="EMBL/GenBank/DDBJ databases">
        <authorList>
            <person name="Nascimento L."/>
            <person name="Pereira R.V."/>
            <person name="Martins L.F."/>
            <person name="Quaggio R.B."/>
            <person name="Silva A.M."/>
            <person name="Setubal J.C."/>
        </authorList>
    </citation>
    <scope>NUCLEOTIDE SEQUENCE [LARGE SCALE GENOMIC DNA]</scope>
</reference>
<feature type="transmembrane region" description="Helical" evidence="1">
    <location>
        <begin position="156"/>
        <end position="173"/>
    </location>
</feature>
<feature type="transmembrane region" description="Helical" evidence="1">
    <location>
        <begin position="32"/>
        <end position="50"/>
    </location>
</feature>
<keyword evidence="1" id="KW-1133">Transmembrane helix</keyword>
<name>A0A1Y3PRG5_9BACI</name>
<dbReference type="Proteomes" id="UP000196475">
    <property type="component" value="Unassembled WGS sequence"/>
</dbReference>
<feature type="transmembrane region" description="Helical" evidence="1">
    <location>
        <begin position="347"/>
        <end position="366"/>
    </location>
</feature>
<sequence>MIESWLGITALVAIFIITLVCAMRWADIRHVLLVAFLVRAALALIHYYIFPLPDSSADAVNFERVAWEWSREPLGLQFVGNYSYFISWLIALFYRFTGRSPLLAQSLSVLFGTATVAAGWYLARELWGRRAAKKAAWAMTFIPTLLLYSAIIMREAYIWFFFVLGLIGVARWHKTGRTGPMVLAVLGFSGATLFHGGMAVAAMAFCALVAIEALHRLLKGFSKSRVSAVALFWLFVSVLPFVVFVSGAVSLPKLGTFERLLDAQNLLRMMAIAARDGAAYPSFAVPTSTTELLWKTPIRLAYFLFAPFPWDIRAPQHLIGLIDGAIYLVVALTLWRKWSVVVSNKTALRVMIIVIAVLFVFSFGVGNFGTGIRHRAKLVVALLACVAPFIPKIRVRTPGVIRRNAMVAASVIAGRDVRAT</sequence>
<comment type="caution">
    <text evidence="2">The sequence shown here is derived from an EMBL/GenBank/DDBJ whole genome shotgun (WGS) entry which is preliminary data.</text>
</comment>
<evidence type="ECO:0000256" key="1">
    <source>
        <dbReference type="SAM" id="Phobius"/>
    </source>
</evidence>
<dbReference type="EMBL" id="LZRT01000057">
    <property type="protein sequence ID" value="OUM88706.1"/>
    <property type="molecule type" value="Genomic_DNA"/>
</dbReference>
<organism evidence="2 3">
    <name type="scientific">Bacillus thermozeamaize</name>
    <dbReference type="NCBI Taxonomy" id="230954"/>
    <lineage>
        <taxon>Bacteria</taxon>
        <taxon>Bacillati</taxon>
        <taxon>Bacillota</taxon>
        <taxon>Bacilli</taxon>
        <taxon>Bacillales</taxon>
        <taxon>Bacillaceae</taxon>
        <taxon>Bacillus</taxon>
    </lineage>
</organism>
<feature type="transmembrane region" description="Helical" evidence="1">
    <location>
        <begin position="135"/>
        <end position="151"/>
    </location>
</feature>